<dbReference type="GO" id="GO:0005634">
    <property type="term" value="C:nucleus"/>
    <property type="evidence" value="ECO:0007669"/>
    <property type="project" value="UniProtKB-SubCell"/>
</dbReference>
<evidence type="ECO:0000256" key="4">
    <source>
        <dbReference type="ARBA" id="ARBA00022801"/>
    </source>
</evidence>
<dbReference type="STRING" id="857967.G0QLJ1"/>
<keyword evidence="9" id="KW-0539">Nucleus</keyword>
<dbReference type="InterPro" id="IPR000330">
    <property type="entry name" value="SNF2_N"/>
</dbReference>
<evidence type="ECO:0000256" key="6">
    <source>
        <dbReference type="ARBA" id="ARBA00022840"/>
    </source>
</evidence>
<evidence type="ECO:0000256" key="9">
    <source>
        <dbReference type="ARBA" id="ARBA00023242"/>
    </source>
</evidence>
<dbReference type="InterPro" id="IPR027417">
    <property type="entry name" value="P-loop_NTPase"/>
</dbReference>
<dbReference type="Pfam" id="PF00176">
    <property type="entry name" value="SNF2-rel_dom"/>
    <property type="match status" value="1"/>
</dbReference>
<protein>
    <submittedName>
        <fullName evidence="14">RSC complex subunit, putative</fullName>
        <ecNumber evidence="14">3.1.2.15</ecNumber>
        <ecNumber evidence="14">3.6.1.15</ecNumber>
    </submittedName>
</protein>
<evidence type="ECO:0000256" key="10">
    <source>
        <dbReference type="SAM" id="Coils"/>
    </source>
</evidence>
<dbReference type="GeneID" id="14910104"/>
<keyword evidence="6" id="KW-0067">ATP-binding</keyword>
<dbReference type="RefSeq" id="XP_004039221.1">
    <property type="nucleotide sequence ID" value="XM_004039173.1"/>
</dbReference>
<evidence type="ECO:0000313" key="14">
    <source>
        <dbReference type="EMBL" id="EGR33917.1"/>
    </source>
</evidence>
<dbReference type="SUPFAM" id="SSF52540">
    <property type="entry name" value="P-loop containing nucleoside triphosphate hydrolases"/>
    <property type="match status" value="1"/>
</dbReference>
<dbReference type="GO" id="GO:0017111">
    <property type="term" value="F:ribonucleoside triphosphate phosphatase activity"/>
    <property type="evidence" value="ECO:0007669"/>
    <property type="project" value="UniProtKB-EC"/>
</dbReference>
<comment type="subcellular location">
    <subcellularLocation>
        <location evidence="1">Nucleus</location>
    </subcellularLocation>
</comment>
<comment type="similarity">
    <text evidence="2">Belongs to the SNF2/RAD54 helicase family.</text>
</comment>
<evidence type="ECO:0000256" key="5">
    <source>
        <dbReference type="ARBA" id="ARBA00022806"/>
    </source>
</evidence>
<dbReference type="InterPro" id="IPR014001">
    <property type="entry name" value="Helicase_ATP-bd"/>
</dbReference>
<dbReference type="Gene3D" id="3.40.50.10810">
    <property type="entry name" value="Tandem AAA-ATPase domain"/>
    <property type="match status" value="1"/>
</dbReference>
<dbReference type="InterPro" id="IPR014978">
    <property type="entry name" value="Gln-Leu-Gln_QLQ"/>
</dbReference>
<organism evidence="14 15">
    <name type="scientific">Ichthyophthirius multifiliis</name>
    <name type="common">White spot disease agent</name>
    <name type="synonym">Ich</name>
    <dbReference type="NCBI Taxonomy" id="5932"/>
    <lineage>
        <taxon>Eukaryota</taxon>
        <taxon>Sar</taxon>
        <taxon>Alveolata</taxon>
        <taxon>Ciliophora</taxon>
        <taxon>Intramacronucleata</taxon>
        <taxon>Oligohymenophorea</taxon>
        <taxon>Hymenostomatida</taxon>
        <taxon>Ophryoglenina</taxon>
        <taxon>Ichthyophthirius</taxon>
    </lineage>
</organism>
<dbReference type="GO" id="GO:0006355">
    <property type="term" value="P:regulation of DNA-templated transcription"/>
    <property type="evidence" value="ECO:0007669"/>
    <property type="project" value="InterPro"/>
</dbReference>
<keyword evidence="15" id="KW-1185">Reference proteome</keyword>
<feature type="domain" description="HSA" evidence="12">
    <location>
        <begin position="204"/>
        <end position="276"/>
    </location>
</feature>
<dbReference type="PANTHER" id="PTHR10799">
    <property type="entry name" value="SNF2/RAD54 HELICASE FAMILY"/>
    <property type="match status" value="1"/>
</dbReference>
<dbReference type="eggNOG" id="KOG0386">
    <property type="taxonomic scope" value="Eukaryota"/>
</dbReference>
<dbReference type="Pfam" id="PF08880">
    <property type="entry name" value="QLQ"/>
    <property type="match status" value="1"/>
</dbReference>
<sequence>MINENTLINECQDSITDKQVFQIKQQILAYKYMIRNIQLPRDLEKNISGLTKEQWDAEAERIMGRSLRYYNDKIDKSEELKKLVNDKIKKKNTEQITAQNELVLKIYKDQNKFQMEKRKKSIDEILEEQQILSDECKYQLMSEKLWINNFDFYKQMQETILLKKQNKLPCRILENKILDIQHYVKKKPQKKNESDILYKFDIQFRQKQEKRKQLKHREFIQQLFIHQSHFFEFHKKVKKQQKKRANNARNFLENLQIRIQQQKEKEARERVQVLKSKDMEGYIELIKNMKHTRILDLLKQTDNFLRELGAKIKEQKGDKQNEYDDEDLKFGQQSNNYAADLQKSNRVYYNLSHRIKENIDQQPELLEGGKLKSYQLLGLKWLISLYNNKLNGILADEMGLGKTIQTISLFAYLIEMKKNNGPFLVVVPLSTLSNWVLEFDKWAPKIKKIAYKGQPQVRKEIAKELKTTKWNVCITTYDYVLKDRLTLHKFDWKYIVVDEGHRMKNSRSKFTSILGQQYFSDYRLLLTGTPLQNNLAELWSLLNFLLPKVFSSCDDFEKWFSMPLAKFGSNEKESSLTEEEIFQLLIVYIKFQDLFYQEE</sequence>
<evidence type="ECO:0000259" key="11">
    <source>
        <dbReference type="PROSITE" id="PS51192"/>
    </source>
</evidence>
<dbReference type="PROSITE" id="PS51666">
    <property type="entry name" value="QLQ"/>
    <property type="match status" value="1"/>
</dbReference>
<dbReference type="EC" id="3.6.1.15" evidence="14"/>
<evidence type="ECO:0000313" key="15">
    <source>
        <dbReference type="Proteomes" id="UP000008983"/>
    </source>
</evidence>
<dbReference type="EC" id="3.1.2.15" evidence="14"/>
<dbReference type="InParanoid" id="G0QLJ1"/>
<evidence type="ECO:0000256" key="1">
    <source>
        <dbReference type="ARBA" id="ARBA00004123"/>
    </source>
</evidence>
<evidence type="ECO:0000256" key="8">
    <source>
        <dbReference type="ARBA" id="ARBA00023054"/>
    </source>
</evidence>
<dbReference type="PROSITE" id="PS51192">
    <property type="entry name" value="HELICASE_ATP_BIND_1"/>
    <property type="match status" value="1"/>
</dbReference>
<dbReference type="OrthoDB" id="5857104at2759"/>
<dbReference type="PROSITE" id="PS51204">
    <property type="entry name" value="HSA"/>
    <property type="match status" value="1"/>
</dbReference>
<dbReference type="AlphaFoldDB" id="G0QLJ1"/>
<dbReference type="SMART" id="SM00487">
    <property type="entry name" value="DEXDc"/>
    <property type="match status" value="1"/>
</dbReference>
<dbReference type="InterPro" id="IPR014012">
    <property type="entry name" value="HSA_dom"/>
</dbReference>
<keyword evidence="8 10" id="KW-0175">Coiled coil</keyword>
<reference evidence="14 15" key="1">
    <citation type="submission" date="2011-07" db="EMBL/GenBank/DDBJ databases">
        <authorList>
            <person name="Coyne R."/>
            <person name="Brami D."/>
            <person name="Johnson J."/>
            <person name="Hostetler J."/>
            <person name="Hannick L."/>
            <person name="Clark T."/>
            <person name="Cassidy-Hanley D."/>
            <person name="Inman J."/>
        </authorList>
    </citation>
    <scope>NUCLEOTIDE SEQUENCE [LARGE SCALE GENOMIC DNA]</scope>
    <source>
        <strain evidence="14 15">G5</strain>
    </source>
</reference>
<evidence type="ECO:0000256" key="7">
    <source>
        <dbReference type="ARBA" id="ARBA00023015"/>
    </source>
</evidence>
<dbReference type="SMART" id="SM00951">
    <property type="entry name" value="QLQ"/>
    <property type="match status" value="1"/>
</dbReference>
<gene>
    <name evidence="14" type="ORF">IMG5_031180</name>
</gene>
<keyword evidence="7" id="KW-0804">Transcription</keyword>
<feature type="domain" description="QLQ" evidence="13">
    <location>
        <begin position="14"/>
        <end position="49"/>
    </location>
</feature>
<evidence type="ECO:0000259" key="13">
    <source>
        <dbReference type="PROSITE" id="PS51666"/>
    </source>
</evidence>
<evidence type="ECO:0000256" key="2">
    <source>
        <dbReference type="ARBA" id="ARBA00007025"/>
    </source>
</evidence>
<dbReference type="FunFam" id="3.40.50.10810:FF:000015">
    <property type="entry name" value="lymphoid-specific helicase isoform X1"/>
    <property type="match status" value="1"/>
</dbReference>
<accession>G0QLJ1</accession>
<keyword evidence="5" id="KW-0347">Helicase</keyword>
<evidence type="ECO:0000256" key="3">
    <source>
        <dbReference type="ARBA" id="ARBA00022741"/>
    </source>
</evidence>
<evidence type="ECO:0000259" key="12">
    <source>
        <dbReference type="PROSITE" id="PS51204"/>
    </source>
</evidence>
<proteinExistence type="inferred from homology"/>
<dbReference type="FunCoup" id="G0QLJ1">
    <property type="interactions" value="102"/>
</dbReference>
<dbReference type="GO" id="GO:0005524">
    <property type="term" value="F:ATP binding"/>
    <property type="evidence" value="ECO:0007669"/>
    <property type="project" value="UniProtKB-KW"/>
</dbReference>
<dbReference type="InterPro" id="IPR038718">
    <property type="entry name" value="SNF2-like_sf"/>
</dbReference>
<name>G0QLJ1_ICHMU</name>
<feature type="coiled-coil region" evidence="10">
    <location>
        <begin position="235"/>
        <end position="277"/>
    </location>
</feature>
<feature type="domain" description="Helicase ATP-binding" evidence="11">
    <location>
        <begin position="383"/>
        <end position="548"/>
    </location>
</feature>
<dbReference type="Proteomes" id="UP000008983">
    <property type="component" value="Unassembled WGS sequence"/>
</dbReference>
<keyword evidence="4 14" id="KW-0378">Hydrolase</keyword>
<dbReference type="EMBL" id="GL983264">
    <property type="protein sequence ID" value="EGR33917.1"/>
    <property type="molecule type" value="Genomic_DNA"/>
</dbReference>
<keyword evidence="7" id="KW-0805">Transcription regulation</keyword>
<keyword evidence="3" id="KW-0547">Nucleotide-binding</keyword>
<dbReference type="GO" id="GO:0004386">
    <property type="term" value="F:helicase activity"/>
    <property type="evidence" value="ECO:0007669"/>
    <property type="project" value="UniProtKB-KW"/>
</dbReference>